<keyword evidence="3" id="KW-1185">Reference proteome</keyword>
<proteinExistence type="predicted"/>
<dbReference type="SUPFAM" id="SSF52949">
    <property type="entry name" value="Macro domain-like"/>
    <property type="match status" value="1"/>
</dbReference>
<protein>
    <recommendedName>
        <fullName evidence="1">Macro domain-containing protein</fullName>
    </recommendedName>
</protein>
<feature type="domain" description="Macro" evidence="1">
    <location>
        <begin position="63"/>
        <end position="264"/>
    </location>
</feature>
<comment type="caution">
    <text evidence="2">The sequence shown here is derived from an EMBL/GenBank/DDBJ whole genome shotgun (WGS) entry which is preliminary data.</text>
</comment>
<evidence type="ECO:0000313" key="2">
    <source>
        <dbReference type="EMBL" id="SCU72762.1"/>
    </source>
</evidence>
<evidence type="ECO:0000259" key="1">
    <source>
        <dbReference type="PROSITE" id="PS51154"/>
    </source>
</evidence>
<dbReference type="AlphaFoldDB" id="A0A1G4IJS4"/>
<dbReference type="Proteomes" id="UP000195570">
    <property type="component" value="Unassembled WGS sequence"/>
</dbReference>
<accession>A0A1G4IJS4</accession>
<dbReference type="RefSeq" id="XP_067083222.1">
    <property type="nucleotide sequence ID" value="XM_067227121.1"/>
</dbReference>
<dbReference type="InterPro" id="IPR002589">
    <property type="entry name" value="Macro_dom"/>
</dbReference>
<evidence type="ECO:0000313" key="3">
    <source>
        <dbReference type="Proteomes" id="UP000195570"/>
    </source>
</evidence>
<dbReference type="PROSITE" id="PS51154">
    <property type="entry name" value="MACRO"/>
    <property type="match status" value="1"/>
</dbReference>
<name>A0A1G4IJS4_TRYEQ</name>
<dbReference type="VEuPathDB" id="TriTrypDB:TEOVI_000434000"/>
<dbReference type="GeneID" id="92378280"/>
<sequence>MVSYASALTKDGRKRAPRPLFGVNIVKPFPWVRVVLGLGAVAFLTRREYNARYQVSPRDQFLRKVVVVPYGVLGMQMTLQGGLVRAGSEPDESTFIVDPANLRHIFTTAVGATGASGAIYNMLGLRGPFPDEVVQAISRVCDTKFYKYGERANVIHVVDPDFREGAWSEREAAVELSRAYRNVFHEFVRGDGDVLRVPPLSSGVLSGSLYNQLPIITQSAVAMAFEQLHTFDREYLLRRDKQVELCVFMNREWDMYQNVFKNCTQPSKL</sequence>
<dbReference type="Gene3D" id="3.40.220.10">
    <property type="entry name" value="Leucine Aminopeptidase, subunit E, domain 1"/>
    <property type="match status" value="1"/>
</dbReference>
<organism evidence="2 3">
    <name type="scientific">Trypanosoma equiperdum</name>
    <dbReference type="NCBI Taxonomy" id="5694"/>
    <lineage>
        <taxon>Eukaryota</taxon>
        <taxon>Discoba</taxon>
        <taxon>Euglenozoa</taxon>
        <taxon>Kinetoplastea</taxon>
        <taxon>Metakinetoplastina</taxon>
        <taxon>Trypanosomatida</taxon>
        <taxon>Trypanosomatidae</taxon>
        <taxon>Trypanosoma</taxon>
    </lineage>
</organism>
<gene>
    <name evidence="2" type="ORF">TEOVI_000434000</name>
</gene>
<dbReference type="InterPro" id="IPR043472">
    <property type="entry name" value="Macro_dom-like"/>
</dbReference>
<dbReference type="EMBL" id="CZPT02001910">
    <property type="protein sequence ID" value="SCU72762.1"/>
    <property type="molecule type" value="Genomic_DNA"/>
</dbReference>
<reference evidence="2" key="1">
    <citation type="submission" date="2016-09" db="EMBL/GenBank/DDBJ databases">
        <authorList>
            <person name="Hebert L."/>
            <person name="Moumen B."/>
        </authorList>
    </citation>
    <scope>NUCLEOTIDE SEQUENCE [LARGE SCALE GENOMIC DNA]</scope>
    <source>
        <strain evidence="2">OVI</strain>
    </source>
</reference>